<dbReference type="SUPFAM" id="SSF53335">
    <property type="entry name" value="S-adenosyl-L-methionine-dependent methyltransferases"/>
    <property type="match status" value="1"/>
</dbReference>
<reference evidence="4" key="1">
    <citation type="submission" date="2017-09" db="EMBL/GenBank/DDBJ databases">
        <title>Depth-based differentiation of microbial function through sediment-hosted aquifers and enrichment of novel symbionts in the deep terrestrial subsurface.</title>
        <authorList>
            <person name="Probst A.J."/>
            <person name="Ladd B."/>
            <person name="Jarett J.K."/>
            <person name="Geller-Mcgrath D.E."/>
            <person name="Sieber C.M.K."/>
            <person name="Emerson J.B."/>
            <person name="Anantharaman K."/>
            <person name="Thomas B.C."/>
            <person name="Malmstrom R."/>
            <person name="Stieglmeier M."/>
            <person name="Klingl A."/>
            <person name="Woyke T."/>
            <person name="Ryan C.M."/>
            <person name="Banfield J.F."/>
        </authorList>
    </citation>
    <scope>NUCLEOTIDE SEQUENCE [LARGE SCALE GENOMIC DNA]</scope>
</reference>
<dbReference type="CDD" id="cd02440">
    <property type="entry name" value="AdoMet_MTases"/>
    <property type="match status" value="1"/>
</dbReference>
<keyword evidence="1" id="KW-0812">Transmembrane</keyword>
<feature type="domain" description="Methyltransferase type 11" evidence="2">
    <location>
        <begin position="33"/>
        <end position="121"/>
    </location>
</feature>
<sequence>MLKNGFRQKIIDFADSHYYQTLTKTLIGCKSVLDVGCGSWSPLARVKKTFSSEGIDIHQPSLNQIKRLKIHDRYRLGDVTRLANFYQPKSFDAVVCLDLIEHLEKPAGEKLLRAMETIARRKVILLTPNGFTGQDPLKGNPHQVHRAGWRVADFKNRDYQVYGMRGAKFIRGGCATIRFKPWFLWGLLATLSQPLVYFFPNLAYQLLAVKRTA</sequence>
<dbReference type="InterPro" id="IPR013216">
    <property type="entry name" value="Methyltransf_11"/>
</dbReference>
<keyword evidence="1" id="KW-1133">Transmembrane helix</keyword>
<protein>
    <submittedName>
        <fullName evidence="3">SAM-dependent methyltransferase</fullName>
    </submittedName>
</protein>
<evidence type="ECO:0000313" key="3">
    <source>
        <dbReference type="EMBL" id="PIU02058.1"/>
    </source>
</evidence>
<dbReference type="EMBL" id="PEZK01000033">
    <property type="protein sequence ID" value="PIU02058.1"/>
    <property type="molecule type" value="Genomic_DNA"/>
</dbReference>
<evidence type="ECO:0000259" key="2">
    <source>
        <dbReference type="Pfam" id="PF08241"/>
    </source>
</evidence>
<proteinExistence type="predicted"/>
<comment type="caution">
    <text evidence="3">The sequence shown here is derived from an EMBL/GenBank/DDBJ whole genome shotgun (WGS) entry which is preliminary data.</text>
</comment>
<keyword evidence="3" id="KW-0489">Methyltransferase</keyword>
<dbReference type="AlphaFoldDB" id="A0A2M6XAP1"/>
<dbReference type="Pfam" id="PF08241">
    <property type="entry name" value="Methyltransf_11"/>
    <property type="match status" value="1"/>
</dbReference>
<feature type="transmembrane region" description="Helical" evidence="1">
    <location>
        <begin position="182"/>
        <end position="204"/>
    </location>
</feature>
<keyword evidence="3" id="KW-0808">Transferase</keyword>
<gene>
    <name evidence="3" type="ORF">COT66_02190</name>
</gene>
<dbReference type="GO" id="GO:0008757">
    <property type="term" value="F:S-adenosylmethionine-dependent methyltransferase activity"/>
    <property type="evidence" value="ECO:0007669"/>
    <property type="project" value="InterPro"/>
</dbReference>
<name>A0A2M6XAP1_9BACT</name>
<dbReference type="InterPro" id="IPR029063">
    <property type="entry name" value="SAM-dependent_MTases_sf"/>
</dbReference>
<dbReference type="Proteomes" id="UP000231214">
    <property type="component" value="Unassembled WGS sequence"/>
</dbReference>
<organism evidence="3 4">
    <name type="scientific">Candidatus Shapirobacteria bacterium CG09_land_8_20_14_0_10_49_15</name>
    <dbReference type="NCBI Taxonomy" id="1974482"/>
    <lineage>
        <taxon>Bacteria</taxon>
        <taxon>Candidatus Shapironibacteriota</taxon>
    </lineage>
</organism>
<dbReference type="GO" id="GO:0032259">
    <property type="term" value="P:methylation"/>
    <property type="evidence" value="ECO:0007669"/>
    <property type="project" value="UniProtKB-KW"/>
</dbReference>
<keyword evidence="1" id="KW-0472">Membrane</keyword>
<accession>A0A2M6XAP1</accession>
<dbReference type="Gene3D" id="3.40.50.150">
    <property type="entry name" value="Vaccinia Virus protein VP39"/>
    <property type="match status" value="1"/>
</dbReference>
<evidence type="ECO:0000256" key="1">
    <source>
        <dbReference type="SAM" id="Phobius"/>
    </source>
</evidence>
<evidence type="ECO:0000313" key="4">
    <source>
        <dbReference type="Proteomes" id="UP000231214"/>
    </source>
</evidence>